<comment type="caution">
    <text evidence="2">The sequence shown here is derived from an EMBL/GenBank/DDBJ whole genome shotgun (WGS) entry which is preliminary data.</text>
</comment>
<accession>X1MNS5</accession>
<dbReference type="InterPro" id="IPR019606">
    <property type="entry name" value="GerMN"/>
</dbReference>
<proteinExistence type="predicted"/>
<dbReference type="EMBL" id="BARV01030988">
    <property type="protein sequence ID" value="GAI33307.1"/>
    <property type="molecule type" value="Genomic_DNA"/>
</dbReference>
<name>X1MNS5_9ZZZZ</name>
<feature type="domain" description="GerMN" evidence="1">
    <location>
        <begin position="52"/>
        <end position="140"/>
    </location>
</feature>
<evidence type="ECO:0000259" key="1">
    <source>
        <dbReference type="SMART" id="SM00909"/>
    </source>
</evidence>
<feature type="non-terminal residue" evidence="2">
    <location>
        <position position="1"/>
    </location>
</feature>
<organism evidence="2">
    <name type="scientific">marine sediment metagenome</name>
    <dbReference type="NCBI Taxonomy" id="412755"/>
    <lineage>
        <taxon>unclassified sequences</taxon>
        <taxon>metagenomes</taxon>
        <taxon>ecological metagenomes</taxon>
    </lineage>
</organism>
<dbReference type="AlphaFoldDB" id="X1MNS5"/>
<gene>
    <name evidence="2" type="ORF">S06H3_49105</name>
</gene>
<dbReference type="SMART" id="SM00909">
    <property type="entry name" value="Germane"/>
    <property type="match status" value="1"/>
</dbReference>
<reference evidence="2" key="1">
    <citation type="journal article" date="2014" name="Front. Microbiol.">
        <title>High frequency of phylogenetically diverse reductive dehalogenase-homologous genes in deep subseafloor sedimentary metagenomes.</title>
        <authorList>
            <person name="Kawai M."/>
            <person name="Futagami T."/>
            <person name="Toyoda A."/>
            <person name="Takaki Y."/>
            <person name="Nishi S."/>
            <person name="Hori S."/>
            <person name="Arai W."/>
            <person name="Tsubouchi T."/>
            <person name="Morono Y."/>
            <person name="Uchiyama I."/>
            <person name="Ito T."/>
            <person name="Fujiyama A."/>
            <person name="Inagaki F."/>
            <person name="Takami H."/>
        </authorList>
    </citation>
    <scope>NUCLEOTIDE SEQUENCE</scope>
    <source>
        <strain evidence="2">Expedition CK06-06</strain>
    </source>
</reference>
<sequence length="160" mass="17917">PIKEVPYKEEEIKEVQPVPAEEMVEVTLYFSDSQAMYLVPEKRKIPQTTSLARQAVIELIKGPENSASYPTIPEGTQVNEVYITDDIVYIDLSEEIFKNHPGGSSGELMTVYSIVNTLTEIPPIIGVQILVEGNEMKSLVGHIDISMPLLRDESWIKAEN</sequence>
<evidence type="ECO:0000313" key="2">
    <source>
        <dbReference type="EMBL" id="GAI33307.1"/>
    </source>
</evidence>
<dbReference type="Pfam" id="PF10646">
    <property type="entry name" value="Germane"/>
    <property type="match status" value="1"/>
</dbReference>
<protein>
    <recommendedName>
        <fullName evidence="1">GerMN domain-containing protein</fullName>
    </recommendedName>
</protein>